<dbReference type="RefSeq" id="XP_066614954.1">
    <property type="nucleotide sequence ID" value="XM_066757485.1"/>
</dbReference>
<feature type="compositionally biased region" description="Low complexity" evidence="3">
    <location>
        <begin position="307"/>
        <end position="316"/>
    </location>
</feature>
<keyword evidence="6" id="KW-1185">Reference proteome</keyword>
<dbReference type="SMART" id="SM00066">
    <property type="entry name" value="GAL4"/>
    <property type="match status" value="1"/>
</dbReference>
<dbReference type="InterPro" id="IPR001138">
    <property type="entry name" value="Zn2Cys6_DnaBD"/>
</dbReference>
<protein>
    <recommendedName>
        <fullName evidence="4">Zn(2)-C6 fungal-type domain-containing protein</fullName>
    </recommendedName>
</protein>
<dbReference type="Proteomes" id="UP000054399">
    <property type="component" value="Unassembled WGS sequence"/>
</dbReference>
<dbReference type="Gene3D" id="4.10.240.10">
    <property type="entry name" value="Zn(2)-C6 fungal-type DNA-binding domain"/>
    <property type="match status" value="1"/>
</dbReference>
<feature type="region of interest" description="Disordered" evidence="3">
    <location>
        <begin position="1"/>
        <end position="20"/>
    </location>
</feature>
<dbReference type="CDD" id="cd00067">
    <property type="entry name" value="GAL4"/>
    <property type="match status" value="1"/>
</dbReference>
<dbReference type="Pfam" id="PF00172">
    <property type="entry name" value="Zn_clus"/>
    <property type="match status" value="1"/>
</dbReference>
<feature type="region of interest" description="Disordered" evidence="3">
    <location>
        <begin position="269"/>
        <end position="331"/>
    </location>
</feature>
<dbReference type="EMBL" id="ATAM02000004">
    <property type="protein sequence ID" value="KAL0250767.1"/>
    <property type="molecule type" value="Genomic_DNA"/>
</dbReference>
<feature type="domain" description="Zn(2)-C6 fungal-type" evidence="4">
    <location>
        <begin position="70"/>
        <end position="100"/>
    </location>
</feature>
<dbReference type="PROSITE" id="PS50048">
    <property type="entry name" value="ZN2_CY6_FUNGAL_2"/>
    <property type="match status" value="1"/>
</dbReference>
<comment type="subcellular location">
    <subcellularLocation>
        <location evidence="1">Nucleus</location>
    </subcellularLocation>
</comment>
<dbReference type="InterPro" id="IPR036864">
    <property type="entry name" value="Zn2-C6_fun-type_DNA-bd_sf"/>
</dbReference>
<dbReference type="PANTHER" id="PTHR37534:SF7">
    <property type="entry name" value="TRANSCRIPTIONAL ACTIVATOR PROTEIN UGA3"/>
    <property type="match status" value="1"/>
</dbReference>
<dbReference type="GeneID" id="91989839"/>
<accession>A0ABR3BV10</accession>
<evidence type="ECO:0000313" key="6">
    <source>
        <dbReference type="Proteomes" id="UP000054399"/>
    </source>
</evidence>
<dbReference type="PANTHER" id="PTHR37534">
    <property type="entry name" value="TRANSCRIPTIONAL ACTIVATOR PROTEIN UGA3"/>
    <property type="match status" value="1"/>
</dbReference>
<feature type="compositionally biased region" description="Low complexity" evidence="3">
    <location>
        <begin position="30"/>
        <end position="43"/>
    </location>
</feature>
<feature type="compositionally biased region" description="Polar residues" evidence="3">
    <location>
        <begin position="119"/>
        <end position="141"/>
    </location>
</feature>
<feature type="compositionally biased region" description="Polar residues" evidence="3">
    <location>
        <begin position="44"/>
        <end position="55"/>
    </location>
</feature>
<evidence type="ECO:0000256" key="2">
    <source>
        <dbReference type="ARBA" id="ARBA00023242"/>
    </source>
</evidence>
<feature type="region of interest" description="Disordered" evidence="3">
    <location>
        <begin position="30"/>
        <end position="65"/>
    </location>
</feature>
<feature type="region of interest" description="Disordered" evidence="3">
    <location>
        <begin position="103"/>
        <end position="141"/>
    </location>
</feature>
<evidence type="ECO:0000256" key="1">
    <source>
        <dbReference type="ARBA" id="ARBA00004123"/>
    </source>
</evidence>
<dbReference type="Pfam" id="PF11951">
    <property type="entry name" value="Fungal_trans_2"/>
    <property type="match status" value="1"/>
</dbReference>
<evidence type="ECO:0000259" key="4">
    <source>
        <dbReference type="PROSITE" id="PS50048"/>
    </source>
</evidence>
<name>A0ABR3BV10_9TREE</name>
<proteinExistence type="predicted"/>
<sequence>MSPQQREPSPDLLASPVTPVNVSTSITNANSAATSSASGAPQAISESSANGSQPLSPGRKRRKVTRSRLGCLTCRKRRKLCDMTKPICQACTRLKIECCWPSETASKPPRSSSQRQSQTPAISESPSVPPTNLDNMSHSISPYMSHGPISAILPHPYTPSRAPAPSTTTAALLSASNTLEDFTRIFGHIEEDRVGLQMDGQTVQPYTIHSVSAVPEADIPGLNAETELMDWLNGSCSLDESTLQLWAADCLAVPTTQTFNAFDSLNSLLQPTPPSHDHVEASHPAHPAPSHHPSESQPPRPTSHPGSSRQSPPHFHSPSRRSDRATPTSQSQTALLHYFHDSLARLVSCTEDASSNAFEAFTKLSNMTAGQGAAGQGLHLSILAWAARHAVNKGLVKYEAASEKFSSQSTTLVDTRMRDLFDGDGNERRRGEVPSHEKDREYMTLLAANLMLMQFKICRGDVWGFDTVVRHLTVLVPFVFRTENDFQAESMHHQFFENVLYHDVLGSFILNRAPMIPSSLVSHYCSSNLEALNTLTGASLPLFSTMHRLAALVRQRRERRGKGWSDENLFDAIQRATELEKDLTNEKKRLDALVLTKPHVKPHRYLHEAFRTTCLIQLHHDVLCEPPSSVHIHLLVRQSLSLLEAMIDQSLPGLCSAHWVIFLTALCCVAGGQDKAELDDRERVERIYDDILHEYGFLNVERSRKIVHEVWARNQGGQLHMDWLDLLEEYDWEIFVV</sequence>
<organism evidence="5 6">
    <name type="scientific">Cryptococcus tetragattii IND107</name>
    <dbReference type="NCBI Taxonomy" id="1296105"/>
    <lineage>
        <taxon>Eukaryota</taxon>
        <taxon>Fungi</taxon>
        <taxon>Dikarya</taxon>
        <taxon>Basidiomycota</taxon>
        <taxon>Agaricomycotina</taxon>
        <taxon>Tremellomycetes</taxon>
        <taxon>Tremellales</taxon>
        <taxon>Cryptococcaceae</taxon>
        <taxon>Cryptococcus</taxon>
        <taxon>Cryptococcus gattii species complex</taxon>
    </lineage>
</organism>
<reference evidence="5" key="1">
    <citation type="submission" date="2015-01" db="EMBL/GenBank/DDBJ databases">
        <authorList>
            <consortium name="The Broad Institute Genomics Platform"/>
            <person name="Cuomo C."/>
            <person name="Litvintseva A."/>
            <person name="Chen Y."/>
            <person name="Heitman J."/>
            <person name="Sun S."/>
            <person name="Springer D."/>
            <person name="Dromer F."/>
            <person name="Young S."/>
            <person name="Zeng Q."/>
            <person name="Gargeya S."/>
            <person name="Abouelleil A."/>
            <person name="Alvarado L."/>
            <person name="Chapman S.B."/>
            <person name="Gainer-Dewar J."/>
            <person name="Goldberg J."/>
            <person name="Griggs A."/>
            <person name="Gujja S."/>
            <person name="Hansen M."/>
            <person name="Howarth C."/>
            <person name="Imamovic A."/>
            <person name="Larimer J."/>
            <person name="Murphy C."/>
            <person name="Naylor J."/>
            <person name="Pearson M."/>
            <person name="Priest M."/>
            <person name="Roberts A."/>
            <person name="Saif S."/>
            <person name="Shea T."/>
            <person name="Sykes S."/>
            <person name="Wortman J."/>
            <person name="Nusbaum C."/>
            <person name="Birren B."/>
        </authorList>
    </citation>
    <scope>NUCLEOTIDE SEQUENCE</scope>
    <source>
        <strain evidence="5">IND107</strain>
    </source>
</reference>
<dbReference type="SUPFAM" id="SSF57701">
    <property type="entry name" value="Zn2/Cys6 DNA-binding domain"/>
    <property type="match status" value="1"/>
</dbReference>
<dbReference type="InterPro" id="IPR021858">
    <property type="entry name" value="Fun_TF"/>
</dbReference>
<dbReference type="PROSITE" id="PS00463">
    <property type="entry name" value="ZN2_CY6_FUNGAL_1"/>
    <property type="match status" value="1"/>
</dbReference>
<reference evidence="5" key="2">
    <citation type="submission" date="2024-01" db="EMBL/GenBank/DDBJ databases">
        <title>Comparative genomics of Cryptococcus and Kwoniella reveals pathogenesis evolution and contrasting modes of karyotype evolution via chromosome fusion or intercentromeric recombination.</title>
        <authorList>
            <person name="Coelho M.A."/>
            <person name="David-Palma M."/>
            <person name="Shea T."/>
            <person name="Bowers K."/>
            <person name="Mcginley-Smith S."/>
            <person name="Mohammad A.W."/>
            <person name="Gnirke A."/>
            <person name="Yurkov A.M."/>
            <person name="Nowrousian M."/>
            <person name="Sun S."/>
            <person name="Cuomo C.A."/>
            <person name="Heitman J."/>
        </authorList>
    </citation>
    <scope>NUCLEOTIDE SEQUENCE</scope>
    <source>
        <strain evidence="5">IND107</strain>
    </source>
</reference>
<comment type="caution">
    <text evidence="5">The sequence shown here is derived from an EMBL/GenBank/DDBJ whole genome shotgun (WGS) entry which is preliminary data.</text>
</comment>
<gene>
    <name evidence="5" type="ORF">I308_102983</name>
</gene>
<evidence type="ECO:0000256" key="3">
    <source>
        <dbReference type="SAM" id="MobiDB-lite"/>
    </source>
</evidence>
<evidence type="ECO:0000313" key="5">
    <source>
        <dbReference type="EMBL" id="KAL0250767.1"/>
    </source>
</evidence>
<keyword evidence="2" id="KW-0539">Nucleus</keyword>